<proteinExistence type="predicted"/>
<keyword evidence="2" id="KW-1185">Reference proteome</keyword>
<evidence type="ECO:0000313" key="2">
    <source>
        <dbReference type="Proteomes" id="UP000218287"/>
    </source>
</evidence>
<accession>A0A1Z4GLS1</accession>
<dbReference type="EMBL" id="AP018174">
    <property type="protein sequence ID" value="BAY18437.1"/>
    <property type="molecule type" value="Genomic_DNA"/>
</dbReference>
<name>A0A1Z4GLS1_9CYAN</name>
<sequence length="204" mass="23891">MLTTIELRWFYPSQIPIEIEEWFPQNCSPEKREDFYLYVPQCDYLGIKLRQERLEVKWRKAELGVLRFGELIEGKAEKWGKWICNDSTGESFQPAMVFANSVWVNVQKVRRLQSYKILPDSSIQAVAINESIDNGCSMEITQLRIQEQTWWSLALEAVGEYTHLQENLHLMASCVFNNYRGIKLIAANSYAYPHWLDLILGNYS</sequence>
<dbReference type="OrthoDB" id="484666at2"/>
<reference evidence="1 2" key="1">
    <citation type="submission" date="2017-06" db="EMBL/GenBank/DDBJ databases">
        <title>Genome sequencing of cyanobaciteial culture collection at National Institute for Environmental Studies (NIES).</title>
        <authorList>
            <person name="Hirose Y."/>
            <person name="Shimura Y."/>
            <person name="Fujisawa T."/>
            <person name="Nakamura Y."/>
            <person name="Kawachi M."/>
        </authorList>
    </citation>
    <scope>NUCLEOTIDE SEQUENCE [LARGE SCALE GENOMIC DNA]</scope>
    <source>
        <strain evidence="1 2">NIES-21</strain>
    </source>
</reference>
<organism evidence="1 2">
    <name type="scientific">Anabaenopsis circularis NIES-21</name>
    <dbReference type="NCBI Taxonomy" id="1085406"/>
    <lineage>
        <taxon>Bacteria</taxon>
        <taxon>Bacillati</taxon>
        <taxon>Cyanobacteriota</taxon>
        <taxon>Cyanophyceae</taxon>
        <taxon>Nostocales</taxon>
        <taxon>Nodulariaceae</taxon>
        <taxon>Anabaenopsis</taxon>
    </lineage>
</organism>
<protein>
    <submittedName>
        <fullName evidence="1">Uncharacterized protein</fullName>
    </submittedName>
</protein>
<dbReference type="Proteomes" id="UP000218287">
    <property type="component" value="Chromosome"/>
</dbReference>
<gene>
    <name evidence="1" type="ORF">NIES21_42840</name>
</gene>
<evidence type="ECO:0000313" key="1">
    <source>
        <dbReference type="EMBL" id="BAY18437.1"/>
    </source>
</evidence>
<dbReference type="AlphaFoldDB" id="A0A1Z4GLS1"/>